<dbReference type="GO" id="GO:0046933">
    <property type="term" value="F:proton-transporting ATP synthase activity, rotational mechanism"/>
    <property type="evidence" value="ECO:0007669"/>
    <property type="project" value="UniProtKB-UniRule"/>
</dbReference>
<dbReference type="NCBIfam" id="NF003220">
    <property type="entry name" value="PRK04192.1"/>
    <property type="match status" value="1"/>
</dbReference>
<evidence type="ECO:0000313" key="19">
    <source>
        <dbReference type="Proteomes" id="UP000037540"/>
    </source>
</evidence>
<dbReference type="Pfam" id="PF00006">
    <property type="entry name" value="ATP-synt_ab"/>
    <property type="match status" value="1"/>
</dbReference>
<evidence type="ECO:0000256" key="6">
    <source>
        <dbReference type="ARBA" id="ARBA00022781"/>
    </source>
</evidence>
<feature type="domain" description="ATPase F1/V1/A1 complex alpha/beta subunit nucleotide-binding" evidence="14">
    <location>
        <begin position="211"/>
        <end position="434"/>
    </location>
</feature>
<comment type="similarity">
    <text evidence="1 13">Belongs to the ATPase alpha/beta chains family.</text>
</comment>
<evidence type="ECO:0000259" key="14">
    <source>
        <dbReference type="Pfam" id="PF00006"/>
    </source>
</evidence>
<dbReference type="PANTHER" id="PTHR43607:SF1">
    <property type="entry name" value="H(+)-TRANSPORTING TWO-SECTOR ATPASE"/>
    <property type="match status" value="1"/>
</dbReference>
<dbReference type="CDD" id="cd18119">
    <property type="entry name" value="ATP-synt_V_A-type_alpha_N"/>
    <property type="match status" value="1"/>
</dbReference>
<evidence type="ECO:0000259" key="15">
    <source>
        <dbReference type="Pfam" id="PF02874"/>
    </source>
</evidence>
<evidence type="ECO:0000256" key="11">
    <source>
        <dbReference type="ARBA" id="ARBA00031719"/>
    </source>
</evidence>
<feature type="domain" description="ATP synthase A/B type C-terminal" evidence="17">
    <location>
        <begin position="443"/>
        <end position="544"/>
    </location>
</feature>
<evidence type="ECO:0000256" key="2">
    <source>
        <dbReference type="ARBA" id="ARBA00012473"/>
    </source>
</evidence>
<keyword evidence="6 13" id="KW-0375">Hydrogen ion transport</keyword>
<dbReference type="PROSITE" id="PS00152">
    <property type="entry name" value="ATPASE_ALPHA_BETA"/>
    <property type="match status" value="1"/>
</dbReference>
<dbReference type="SUPFAM" id="SSF52540">
    <property type="entry name" value="P-loop containing nucleoside triphosphate hydrolases"/>
    <property type="match status" value="1"/>
</dbReference>
<dbReference type="GO" id="GO:0045259">
    <property type="term" value="C:proton-transporting ATP synthase complex"/>
    <property type="evidence" value="ECO:0007669"/>
    <property type="project" value="UniProtKB-ARBA"/>
</dbReference>
<dbReference type="Gene3D" id="1.10.1140.10">
    <property type="entry name" value="Bovine Mitochondrial F1-atpase, Atp Synthase Beta Chain, Chain D, domain 3"/>
    <property type="match status" value="1"/>
</dbReference>
<evidence type="ECO:0000256" key="10">
    <source>
        <dbReference type="ARBA" id="ARBA00023310"/>
    </source>
</evidence>
<dbReference type="InterPro" id="IPR020003">
    <property type="entry name" value="ATPase_a/bsu_AS"/>
</dbReference>
<dbReference type="Pfam" id="PF02874">
    <property type="entry name" value="ATP-synt_ab_N"/>
    <property type="match status" value="1"/>
</dbReference>
<evidence type="ECO:0000313" key="18">
    <source>
        <dbReference type="EMBL" id="KOA89209.1"/>
    </source>
</evidence>
<evidence type="ECO:0000256" key="1">
    <source>
        <dbReference type="ARBA" id="ARBA00008936"/>
    </source>
</evidence>
<sequence length="591" mass="65693">MKTGRVIKVSGPLVIAEGMEEASIYDLVKVGEKRLIGEIIEMRGDNASIQVYEETTGLGPGAPVISTGEPLSVELGPGLIESMFDGIQRPLKAISEKAGSYLTKGVEVPSLNRDNKWHFVPVAKHGDKVKSGYILGTVKETEVVNHKIMVPYGIEGEVINIFEGDFTVEDVVVEIDTKDGIKEVKLMQKWPVRKGRPYAKKLNPEAPLVTGQRIIDTFFPVAKGGAAAVPGPFGSGKTVVQHQLAKWGDAEIVVYIGCGERGNEMTDVLNEFPELKDPKTGESLMKRTVLIANTSNMPVAAREACIYTGITIAEYFRDMGYSVALMADSTSRWAEALREMSGRLEEMPGDEGYPAYLGSRLADFYERAGKVICLGEDEREGAITAIGAVSPPGGDLSEPVTQATLRIVKVFWGLDAQLAYRRHFPAINWLNSYSLYLESIGRWMNKSISDEWVKLRTRAMLLLQEEANLEEIVRLVGIDALSEMDRLKLEVAKSIREDYLMQNAFHDVDTYSSLKKQYKMLKLVLAFQDDAERALKSGVYLDKITSMLEMRDKIARAKFIPEDNIDKIDEIRKELKEEIDRLIAEEGVKSV</sequence>
<dbReference type="FunFam" id="3.40.50.300:FF:000675">
    <property type="entry name" value="V-type ATP synthase alpha chain"/>
    <property type="match status" value="1"/>
</dbReference>
<dbReference type="InterPro" id="IPR055190">
    <property type="entry name" value="ATP-synt_VA_C"/>
</dbReference>
<accession>A0A9Q1UZC0</accession>
<dbReference type="SUPFAM" id="SSF50615">
    <property type="entry name" value="N-terminal domain of alpha and beta subunits of F1 ATP synthase"/>
    <property type="match status" value="1"/>
</dbReference>
<dbReference type="InterPro" id="IPR024034">
    <property type="entry name" value="ATPase_F1/V1_b/a_C"/>
</dbReference>
<dbReference type="SUPFAM" id="SSF47917">
    <property type="entry name" value="C-terminal domain of alpha and beta subunits of F1 ATP synthase"/>
    <property type="match status" value="1"/>
</dbReference>
<evidence type="ECO:0000259" key="17">
    <source>
        <dbReference type="Pfam" id="PF22919"/>
    </source>
</evidence>
<dbReference type="FunFam" id="1.10.1140.10:FF:000002">
    <property type="entry name" value="V-type proton ATPase catalytic subunit A"/>
    <property type="match status" value="1"/>
</dbReference>
<comment type="caution">
    <text evidence="18">The sequence shown here is derived from an EMBL/GenBank/DDBJ whole genome shotgun (WGS) entry which is preliminary data.</text>
</comment>
<dbReference type="InterPro" id="IPR023366">
    <property type="entry name" value="ATP_synth_asu-like_sf"/>
</dbReference>
<protein>
    <recommendedName>
        <fullName evidence="3 13">V-type ATP synthase alpha chain</fullName>
        <ecNumber evidence="2 13">7.1.2.2</ecNumber>
    </recommendedName>
    <alternativeName>
        <fullName evidence="11 13">V-ATPase subunit A</fullName>
    </alternativeName>
</protein>
<dbReference type="AlphaFoldDB" id="A0A9Q1UZC0"/>
<reference evidence="18 19" key="1">
    <citation type="submission" date="2015-07" db="EMBL/GenBank/DDBJ databases">
        <title>Draft genome sequences of 17 French Clostridium botulinum group III.</title>
        <authorList>
            <person name="Woudstra C."/>
            <person name="Le Marechal C."/>
            <person name="Souillard R."/>
            <person name="Bayon-Auboyer M.-H."/>
            <person name="Dessouter D."/>
            <person name="Fach P."/>
        </authorList>
    </citation>
    <scope>NUCLEOTIDE SEQUENCE [LARGE SCALE GENOMIC DNA]</scope>
    <source>
        <strain evidence="18 19">12LNRI-CD</strain>
    </source>
</reference>
<dbReference type="GO" id="GO:0005524">
    <property type="term" value="F:ATP binding"/>
    <property type="evidence" value="ECO:0007669"/>
    <property type="project" value="UniProtKB-UniRule"/>
</dbReference>
<keyword evidence="4 13" id="KW-0813">Transport</keyword>
<comment type="function">
    <text evidence="12 13">Produces ATP from ADP in the presence of a proton gradient across the membrane. The V-type alpha chain is a catalytic subunit.</text>
</comment>
<comment type="catalytic activity">
    <reaction evidence="13">
        <text>ATP + H2O + 4 H(+)(in) = ADP + phosphate + 5 H(+)(out)</text>
        <dbReference type="Rhea" id="RHEA:57720"/>
        <dbReference type="ChEBI" id="CHEBI:15377"/>
        <dbReference type="ChEBI" id="CHEBI:15378"/>
        <dbReference type="ChEBI" id="CHEBI:30616"/>
        <dbReference type="ChEBI" id="CHEBI:43474"/>
        <dbReference type="ChEBI" id="CHEBI:456216"/>
        <dbReference type="EC" id="7.1.2.2"/>
    </reaction>
</comment>
<dbReference type="InterPro" id="IPR022878">
    <property type="entry name" value="V-ATPase_asu"/>
</dbReference>
<gene>
    <name evidence="13" type="primary">atpA</name>
    <name evidence="18" type="ORF">ADU74_05125</name>
</gene>
<keyword evidence="10 13" id="KW-0066">ATP synthesis</keyword>
<feature type="domain" description="ATPase F1/V1/A1 complex alpha/beta subunit N-terminal" evidence="15">
    <location>
        <begin position="6"/>
        <end position="68"/>
    </location>
</feature>
<dbReference type="PANTHER" id="PTHR43607">
    <property type="entry name" value="V-TYPE PROTON ATPASE CATALYTIC SUBUNIT A"/>
    <property type="match status" value="1"/>
</dbReference>
<dbReference type="InterPro" id="IPR004100">
    <property type="entry name" value="ATPase_F1/V1/A1_a/bsu_N"/>
</dbReference>
<dbReference type="CDD" id="cd18111">
    <property type="entry name" value="ATP-synt_V_A-type_alpha_C"/>
    <property type="match status" value="1"/>
</dbReference>
<dbReference type="GO" id="GO:0042777">
    <property type="term" value="P:proton motive force-driven plasma membrane ATP synthesis"/>
    <property type="evidence" value="ECO:0007669"/>
    <property type="project" value="UniProtKB-UniRule"/>
</dbReference>
<dbReference type="Proteomes" id="UP000037540">
    <property type="component" value="Unassembled WGS sequence"/>
</dbReference>
<dbReference type="Gene3D" id="2.40.50.100">
    <property type="match status" value="1"/>
</dbReference>
<evidence type="ECO:0000256" key="9">
    <source>
        <dbReference type="ARBA" id="ARBA00023065"/>
    </source>
</evidence>
<keyword evidence="8 13" id="KW-1278">Translocase</keyword>
<evidence type="ECO:0000256" key="13">
    <source>
        <dbReference type="HAMAP-Rule" id="MF_00309"/>
    </source>
</evidence>
<dbReference type="FunFam" id="2.40.50.100:FF:000008">
    <property type="entry name" value="V-type proton ATPase catalytic subunit A"/>
    <property type="match status" value="1"/>
</dbReference>
<dbReference type="Pfam" id="PF22919">
    <property type="entry name" value="ATP-synt_VA_C"/>
    <property type="match status" value="1"/>
</dbReference>
<dbReference type="InterPro" id="IPR031686">
    <property type="entry name" value="ATP-synth_a_Xtn"/>
</dbReference>
<evidence type="ECO:0000259" key="16">
    <source>
        <dbReference type="Pfam" id="PF16886"/>
    </source>
</evidence>
<dbReference type="InterPro" id="IPR027417">
    <property type="entry name" value="P-loop_NTPase"/>
</dbReference>
<feature type="binding site" evidence="13">
    <location>
        <begin position="231"/>
        <end position="238"/>
    </location>
    <ligand>
        <name>ATP</name>
        <dbReference type="ChEBI" id="CHEBI:30616"/>
    </ligand>
</feature>
<keyword evidence="5 13" id="KW-0547">Nucleotide-binding</keyword>
<dbReference type="EMBL" id="LGVR01000019">
    <property type="protein sequence ID" value="KOA89209.1"/>
    <property type="molecule type" value="Genomic_DNA"/>
</dbReference>
<dbReference type="Gene3D" id="3.40.50.300">
    <property type="entry name" value="P-loop containing nucleotide triphosphate hydrolases"/>
    <property type="match status" value="1"/>
</dbReference>
<dbReference type="FunFam" id="2.40.30.20:FF:000002">
    <property type="entry name" value="V-type proton ATPase catalytic subunit A"/>
    <property type="match status" value="1"/>
</dbReference>
<organism evidence="18 19">
    <name type="scientific">Clostridium botulinum</name>
    <dbReference type="NCBI Taxonomy" id="1491"/>
    <lineage>
        <taxon>Bacteria</taxon>
        <taxon>Bacillati</taxon>
        <taxon>Bacillota</taxon>
        <taxon>Clostridia</taxon>
        <taxon>Eubacteriales</taxon>
        <taxon>Clostridiaceae</taxon>
        <taxon>Clostridium</taxon>
    </lineage>
</organism>
<dbReference type="InterPro" id="IPR000194">
    <property type="entry name" value="ATPase_F1/V1/A1_a/bsu_nucl-bd"/>
</dbReference>
<dbReference type="RefSeq" id="WP_013725045.1">
    <property type="nucleotide sequence ID" value="NZ_LGVP01000022.1"/>
</dbReference>
<dbReference type="InterPro" id="IPR036121">
    <property type="entry name" value="ATPase_F1/V1/A1_a/bsu_N_sf"/>
</dbReference>
<evidence type="ECO:0000256" key="8">
    <source>
        <dbReference type="ARBA" id="ARBA00022967"/>
    </source>
</evidence>
<keyword evidence="9 13" id="KW-0406">Ion transport</keyword>
<evidence type="ECO:0000256" key="4">
    <source>
        <dbReference type="ARBA" id="ARBA00022448"/>
    </source>
</evidence>
<proteinExistence type="inferred from homology"/>
<evidence type="ECO:0000256" key="3">
    <source>
        <dbReference type="ARBA" id="ARBA00018003"/>
    </source>
</evidence>
<dbReference type="EC" id="7.1.2.2" evidence="2 13"/>
<dbReference type="Gene3D" id="2.40.30.20">
    <property type="match status" value="1"/>
</dbReference>
<keyword evidence="7 13" id="KW-0067">ATP-binding</keyword>
<dbReference type="HAMAP" id="MF_00309">
    <property type="entry name" value="ATP_synth_A_arch"/>
    <property type="match status" value="1"/>
</dbReference>
<evidence type="ECO:0000256" key="7">
    <source>
        <dbReference type="ARBA" id="ARBA00022840"/>
    </source>
</evidence>
<feature type="domain" description="ATPsynthase alpha/beta subunit barrel-sandwich" evidence="16">
    <location>
        <begin position="108"/>
        <end position="193"/>
    </location>
</feature>
<dbReference type="CDD" id="cd01134">
    <property type="entry name" value="V_A-ATPase_A"/>
    <property type="match status" value="1"/>
</dbReference>
<evidence type="ECO:0000256" key="5">
    <source>
        <dbReference type="ARBA" id="ARBA00022741"/>
    </source>
</evidence>
<dbReference type="Pfam" id="PF16886">
    <property type="entry name" value="ATP-synt_ab_Xtn"/>
    <property type="match status" value="1"/>
</dbReference>
<dbReference type="GO" id="GO:0046961">
    <property type="term" value="F:proton-transporting ATPase activity, rotational mechanism"/>
    <property type="evidence" value="ECO:0007669"/>
    <property type="project" value="InterPro"/>
</dbReference>
<evidence type="ECO:0000256" key="12">
    <source>
        <dbReference type="ARBA" id="ARBA00054855"/>
    </source>
</evidence>
<name>A0A9Q1UZC0_CLOBO</name>